<dbReference type="AlphaFoldDB" id="A0A820L849"/>
<evidence type="ECO:0000313" key="1">
    <source>
        <dbReference type="EMBL" id="CAF4351658.1"/>
    </source>
</evidence>
<gene>
    <name evidence="1" type="ORF">OXD698_LOCUS48808</name>
</gene>
<reference evidence="1" key="1">
    <citation type="submission" date="2021-02" db="EMBL/GenBank/DDBJ databases">
        <authorList>
            <person name="Nowell W R."/>
        </authorList>
    </citation>
    <scope>NUCLEOTIDE SEQUENCE</scope>
</reference>
<accession>A0A820L849</accession>
<comment type="caution">
    <text evidence="1">The sequence shown here is derived from an EMBL/GenBank/DDBJ whole genome shotgun (WGS) entry which is preliminary data.</text>
</comment>
<dbReference type="Proteomes" id="UP000663844">
    <property type="component" value="Unassembled WGS sequence"/>
</dbReference>
<dbReference type="EMBL" id="CAJOAZ010020987">
    <property type="protein sequence ID" value="CAF4351658.1"/>
    <property type="molecule type" value="Genomic_DNA"/>
</dbReference>
<protein>
    <submittedName>
        <fullName evidence="1">Uncharacterized protein</fullName>
    </submittedName>
</protein>
<name>A0A820L849_9BILA</name>
<organism evidence="1 2">
    <name type="scientific">Adineta steineri</name>
    <dbReference type="NCBI Taxonomy" id="433720"/>
    <lineage>
        <taxon>Eukaryota</taxon>
        <taxon>Metazoa</taxon>
        <taxon>Spiralia</taxon>
        <taxon>Gnathifera</taxon>
        <taxon>Rotifera</taxon>
        <taxon>Eurotatoria</taxon>
        <taxon>Bdelloidea</taxon>
        <taxon>Adinetida</taxon>
        <taxon>Adinetidae</taxon>
        <taxon>Adineta</taxon>
    </lineage>
</organism>
<evidence type="ECO:0000313" key="2">
    <source>
        <dbReference type="Proteomes" id="UP000663844"/>
    </source>
</evidence>
<proteinExistence type="predicted"/>
<sequence length="89" mass="10678">MVDHAEWLDYFTPVNFSSSNYIRTCDKFDEDELLARAKWAWNIGQNEEQYRNEHGLIYEVSVPTLLNRYFLVYESDQLPSKVPLLIFFH</sequence>
<feature type="non-terminal residue" evidence="1">
    <location>
        <position position="89"/>
    </location>
</feature>